<comment type="caution">
    <text evidence="4">The sequence shown here is derived from an EMBL/GenBank/DDBJ whole genome shotgun (WGS) entry which is preliminary data.</text>
</comment>
<feature type="transmembrane region" description="Helical" evidence="3">
    <location>
        <begin position="110"/>
        <end position="128"/>
    </location>
</feature>
<evidence type="ECO:0000256" key="3">
    <source>
        <dbReference type="SAM" id="Phobius"/>
    </source>
</evidence>
<organism evidence="4 5">
    <name type="scientific">Candidatus Brocadia fulgida</name>
    <dbReference type="NCBI Taxonomy" id="380242"/>
    <lineage>
        <taxon>Bacteria</taxon>
        <taxon>Pseudomonadati</taxon>
        <taxon>Planctomycetota</taxon>
        <taxon>Candidatus Brocadiia</taxon>
        <taxon>Candidatus Brocadiales</taxon>
        <taxon>Candidatus Brocadiaceae</taxon>
        <taxon>Candidatus Brocadia</taxon>
    </lineage>
</organism>
<feature type="region of interest" description="Disordered" evidence="2">
    <location>
        <begin position="167"/>
        <end position="201"/>
    </location>
</feature>
<feature type="transmembrane region" description="Helical" evidence="3">
    <location>
        <begin position="311"/>
        <end position="332"/>
    </location>
</feature>
<dbReference type="Proteomes" id="UP000034954">
    <property type="component" value="Unassembled WGS sequence"/>
</dbReference>
<dbReference type="AlphaFoldDB" id="A0A0M2USB4"/>
<evidence type="ECO:0000313" key="4">
    <source>
        <dbReference type="EMBL" id="KKO18530.1"/>
    </source>
</evidence>
<proteinExistence type="predicted"/>
<feature type="transmembrane region" description="Helical" evidence="3">
    <location>
        <begin position="352"/>
        <end position="376"/>
    </location>
</feature>
<feature type="transmembrane region" description="Helical" evidence="3">
    <location>
        <begin position="277"/>
        <end position="299"/>
    </location>
</feature>
<dbReference type="EMBL" id="LAQJ01000264">
    <property type="protein sequence ID" value="KKO18530.1"/>
    <property type="molecule type" value="Genomic_DNA"/>
</dbReference>
<reference evidence="4 5" key="1">
    <citation type="journal article" date="2013" name="BMC Microbiol.">
        <title>Identification of the type II cytochrome c maturation pathway in anammox bacteria by comparative genomics.</title>
        <authorList>
            <person name="Ferousi C."/>
            <person name="Speth D.R."/>
            <person name="Reimann J."/>
            <person name="Op den Camp H.J."/>
            <person name="Allen J.W."/>
            <person name="Keltjens J.T."/>
            <person name="Jetten M.S."/>
        </authorList>
    </citation>
    <scope>NUCLEOTIDE SEQUENCE [LARGE SCALE GENOMIC DNA]</scope>
    <source>
        <strain evidence="4">RU1</strain>
    </source>
</reference>
<name>A0A0M2USB4_9BACT</name>
<keyword evidence="3" id="KW-1133">Transmembrane helix</keyword>
<protein>
    <submittedName>
        <fullName evidence="4">Uncharacterized protein</fullName>
    </submittedName>
</protein>
<evidence type="ECO:0000256" key="1">
    <source>
        <dbReference type="SAM" id="Coils"/>
    </source>
</evidence>
<keyword evidence="1" id="KW-0175">Coiled coil</keyword>
<keyword evidence="5" id="KW-1185">Reference proteome</keyword>
<feature type="coiled-coil region" evidence="1">
    <location>
        <begin position="235"/>
        <end position="262"/>
    </location>
</feature>
<gene>
    <name evidence="4" type="ORF">BROFUL_02800</name>
</gene>
<accession>A0A0M2USB4</accession>
<evidence type="ECO:0000256" key="2">
    <source>
        <dbReference type="SAM" id="MobiDB-lite"/>
    </source>
</evidence>
<sequence>MAVEFEVLNAEGKRLKDDITVQRRKLETVSLNYDEFKKNTETTLKDLDDKIDALLKGPLLSKDTWDTHPQQDDVIRKVRNDLHDNLETRKVSIERVVNLLVPDVKIPKRLTIIGITILLLMIGGYVALHKYIDTPTYKKENGEKLFAAIGKLKAHILNPEVKLNDMPDLPDFNPLTAKKGPRSDDPEKKEKGNDATGPATAPSQDAWALVFAERISSFNGFVSVVKAGTTTGTGSVIVKSQVDKIKEELEKIEKDALIFSKNDGFFWITGYWRWLEIVFWGEFGVIVGILAWICTQAEVGGYTKGKYEKELPWYIAEMVMGPVIVVAVFFLLKQFVGTFIAGVAEEDVRSSIYLTLGISFALGLFIRRTLGVFNFIKDKLPLPKE</sequence>
<feature type="compositionally biased region" description="Basic and acidic residues" evidence="2">
    <location>
        <begin position="181"/>
        <end position="193"/>
    </location>
</feature>
<keyword evidence="3" id="KW-0812">Transmembrane</keyword>
<keyword evidence="3" id="KW-0472">Membrane</keyword>
<evidence type="ECO:0000313" key="5">
    <source>
        <dbReference type="Proteomes" id="UP000034954"/>
    </source>
</evidence>